<name>A0A7R8X0D3_9CRUS</name>
<evidence type="ECO:0000259" key="6">
    <source>
        <dbReference type="PROSITE" id="PS50157"/>
    </source>
</evidence>
<evidence type="ECO:0000256" key="3">
    <source>
        <dbReference type="ARBA" id="ARBA00022771"/>
    </source>
</evidence>
<evidence type="ECO:0000256" key="5">
    <source>
        <dbReference type="PROSITE-ProRule" id="PRU00042"/>
    </source>
</evidence>
<dbReference type="PANTHER" id="PTHR24379">
    <property type="entry name" value="KRAB AND ZINC FINGER DOMAIN-CONTAINING"/>
    <property type="match status" value="1"/>
</dbReference>
<dbReference type="OrthoDB" id="6077919at2759"/>
<keyword evidence="2" id="KW-0677">Repeat</keyword>
<accession>A0A7R8X0D3</accession>
<dbReference type="Proteomes" id="UP000677054">
    <property type="component" value="Unassembled WGS sequence"/>
</dbReference>
<dbReference type="PANTHER" id="PTHR24379:SF121">
    <property type="entry name" value="C2H2-TYPE DOMAIN-CONTAINING PROTEIN"/>
    <property type="match status" value="1"/>
</dbReference>
<dbReference type="Gene3D" id="3.30.160.60">
    <property type="entry name" value="Classic Zinc Finger"/>
    <property type="match status" value="2"/>
</dbReference>
<gene>
    <name evidence="7" type="ORF">DSTB1V02_LOCUS225</name>
</gene>
<dbReference type="EMBL" id="LR899531">
    <property type="protein sequence ID" value="CAD7240193.1"/>
    <property type="molecule type" value="Genomic_DNA"/>
</dbReference>
<dbReference type="GO" id="GO:0008270">
    <property type="term" value="F:zinc ion binding"/>
    <property type="evidence" value="ECO:0007669"/>
    <property type="project" value="UniProtKB-KW"/>
</dbReference>
<evidence type="ECO:0000313" key="8">
    <source>
        <dbReference type="Proteomes" id="UP000677054"/>
    </source>
</evidence>
<evidence type="ECO:0000256" key="4">
    <source>
        <dbReference type="ARBA" id="ARBA00022833"/>
    </source>
</evidence>
<protein>
    <recommendedName>
        <fullName evidence="6">C2H2-type domain-containing protein</fullName>
    </recommendedName>
</protein>
<dbReference type="SMART" id="SM00355">
    <property type="entry name" value="ZnF_C2H2"/>
    <property type="match status" value="4"/>
</dbReference>
<keyword evidence="1" id="KW-0479">Metal-binding</keyword>
<reference evidence="7" key="1">
    <citation type="submission" date="2020-11" db="EMBL/GenBank/DDBJ databases">
        <authorList>
            <person name="Tran Van P."/>
        </authorList>
    </citation>
    <scope>NUCLEOTIDE SEQUENCE</scope>
</reference>
<dbReference type="AlphaFoldDB" id="A0A7R8X0D3"/>
<keyword evidence="3 5" id="KW-0863">Zinc-finger</keyword>
<dbReference type="EMBL" id="CAJPEV010000014">
    <property type="protein sequence ID" value="CAG0878707.1"/>
    <property type="molecule type" value="Genomic_DNA"/>
</dbReference>
<dbReference type="InterPro" id="IPR013087">
    <property type="entry name" value="Znf_C2H2_type"/>
</dbReference>
<dbReference type="InterPro" id="IPR036236">
    <property type="entry name" value="Znf_C2H2_sf"/>
</dbReference>
<dbReference type="PROSITE" id="PS00028">
    <property type="entry name" value="ZINC_FINGER_C2H2_1"/>
    <property type="match status" value="2"/>
</dbReference>
<feature type="domain" description="C2H2-type" evidence="6">
    <location>
        <begin position="173"/>
        <end position="200"/>
    </location>
</feature>
<feature type="domain" description="C2H2-type" evidence="6">
    <location>
        <begin position="276"/>
        <end position="299"/>
    </location>
</feature>
<dbReference type="PROSITE" id="PS50157">
    <property type="entry name" value="ZINC_FINGER_C2H2_2"/>
    <property type="match status" value="3"/>
</dbReference>
<keyword evidence="8" id="KW-1185">Reference proteome</keyword>
<evidence type="ECO:0000256" key="1">
    <source>
        <dbReference type="ARBA" id="ARBA00022723"/>
    </source>
</evidence>
<dbReference type="SUPFAM" id="SSF57667">
    <property type="entry name" value="beta-beta-alpha zinc fingers"/>
    <property type="match status" value="2"/>
</dbReference>
<evidence type="ECO:0000313" key="7">
    <source>
        <dbReference type="EMBL" id="CAD7240193.1"/>
    </source>
</evidence>
<feature type="domain" description="C2H2-type" evidence="6">
    <location>
        <begin position="201"/>
        <end position="225"/>
    </location>
</feature>
<organism evidence="7">
    <name type="scientific">Darwinula stevensoni</name>
    <dbReference type="NCBI Taxonomy" id="69355"/>
    <lineage>
        <taxon>Eukaryota</taxon>
        <taxon>Metazoa</taxon>
        <taxon>Ecdysozoa</taxon>
        <taxon>Arthropoda</taxon>
        <taxon>Crustacea</taxon>
        <taxon>Oligostraca</taxon>
        <taxon>Ostracoda</taxon>
        <taxon>Podocopa</taxon>
        <taxon>Podocopida</taxon>
        <taxon>Darwinulocopina</taxon>
        <taxon>Darwinuloidea</taxon>
        <taxon>Darwinulidae</taxon>
        <taxon>Darwinula</taxon>
    </lineage>
</organism>
<evidence type="ECO:0000256" key="2">
    <source>
        <dbReference type="ARBA" id="ARBA00022737"/>
    </source>
</evidence>
<keyword evidence="4" id="KW-0862">Zinc</keyword>
<dbReference type="FunFam" id="3.30.160.60:FF:000100">
    <property type="entry name" value="Zinc finger 45-like"/>
    <property type="match status" value="1"/>
</dbReference>
<proteinExistence type="predicted"/>
<sequence length="302" mass="35118">MRFPPLHINETWDDWRMGILEIGMAWHLIAPEKRLNPFDEKATSRMLHINVSALSMSKVSWVTVFEKMWGETLCALVPESLWVMVEIEKEDERFSQFLSLHHMAKVKFICSAISKVEDYIWCGKTSGGFQVYFCAVCPYNTHYKFSARNHKRTVSYIQSFVWCGWSSFNHKVYFCSVCPYVSALRQGATRHSHKHTKEKPFQCPLCPKTFSYKFNIKPHIAAVHSTVEYLQDGIWKSNCTSSALNIFFCGYCDYKTNRRYNAIYQHARTHSSHKPFACHMCPAAFKWKQSLMGHLGTVHGIL</sequence>